<gene>
    <name evidence="1" type="ORF">CYMTET_47603</name>
</gene>
<reference evidence="1 2" key="1">
    <citation type="journal article" date="2015" name="Genome Biol. Evol.">
        <title>Comparative Genomics of a Bacterivorous Green Alga Reveals Evolutionary Causalities and Consequences of Phago-Mixotrophic Mode of Nutrition.</title>
        <authorList>
            <person name="Burns J.A."/>
            <person name="Paasch A."/>
            <person name="Narechania A."/>
            <person name="Kim E."/>
        </authorList>
    </citation>
    <scope>NUCLEOTIDE SEQUENCE [LARGE SCALE GENOMIC DNA]</scope>
    <source>
        <strain evidence="1 2">PLY_AMNH</strain>
    </source>
</reference>
<comment type="caution">
    <text evidence="1">The sequence shown here is derived from an EMBL/GenBank/DDBJ whole genome shotgun (WGS) entry which is preliminary data.</text>
</comment>
<keyword evidence="2" id="KW-1185">Reference proteome</keyword>
<sequence>MPRVDRTLKSASAGCRCRDAGSGAALGLTMTMRCDAMTMTRHDDDAHSHSSGLITSSSCFITQLQFESVQWSYATLQLSYRPQLQALRALIVYVVVT</sequence>
<dbReference type="AlphaFoldDB" id="A0AAE0BV87"/>
<dbReference type="EMBL" id="LGRX02033129">
    <property type="protein sequence ID" value="KAK3242714.1"/>
    <property type="molecule type" value="Genomic_DNA"/>
</dbReference>
<name>A0AAE0BV87_9CHLO</name>
<dbReference type="Proteomes" id="UP001190700">
    <property type="component" value="Unassembled WGS sequence"/>
</dbReference>
<proteinExistence type="predicted"/>
<accession>A0AAE0BV87</accession>
<evidence type="ECO:0000313" key="1">
    <source>
        <dbReference type="EMBL" id="KAK3242714.1"/>
    </source>
</evidence>
<evidence type="ECO:0000313" key="2">
    <source>
        <dbReference type="Proteomes" id="UP001190700"/>
    </source>
</evidence>
<protein>
    <submittedName>
        <fullName evidence="1">Uncharacterized protein</fullName>
    </submittedName>
</protein>
<organism evidence="1 2">
    <name type="scientific">Cymbomonas tetramitiformis</name>
    <dbReference type="NCBI Taxonomy" id="36881"/>
    <lineage>
        <taxon>Eukaryota</taxon>
        <taxon>Viridiplantae</taxon>
        <taxon>Chlorophyta</taxon>
        <taxon>Pyramimonadophyceae</taxon>
        <taxon>Pyramimonadales</taxon>
        <taxon>Pyramimonadaceae</taxon>
        <taxon>Cymbomonas</taxon>
    </lineage>
</organism>